<evidence type="ECO:0000313" key="1">
    <source>
        <dbReference type="EMBL" id="KAJ0047148.1"/>
    </source>
</evidence>
<comment type="caution">
    <text evidence="1">The sequence shown here is derived from an EMBL/GenBank/DDBJ whole genome shotgun (WGS) entry which is preliminary data.</text>
</comment>
<organism evidence="1 2">
    <name type="scientific">Pistacia integerrima</name>
    <dbReference type="NCBI Taxonomy" id="434235"/>
    <lineage>
        <taxon>Eukaryota</taxon>
        <taxon>Viridiplantae</taxon>
        <taxon>Streptophyta</taxon>
        <taxon>Embryophyta</taxon>
        <taxon>Tracheophyta</taxon>
        <taxon>Spermatophyta</taxon>
        <taxon>Magnoliopsida</taxon>
        <taxon>eudicotyledons</taxon>
        <taxon>Gunneridae</taxon>
        <taxon>Pentapetalae</taxon>
        <taxon>rosids</taxon>
        <taxon>malvids</taxon>
        <taxon>Sapindales</taxon>
        <taxon>Anacardiaceae</taxon>
        <taxon>Pistacia</taxon>
    </lineage>
</organism>
<reference evidence="2" key="1">
    <citation type="journal article" date="2023" name="G3 (Bethesda)">
        <title>Genome assembly and association tests identify interacting loci associated with vigor, precocity, and sex in interspecific pistachio rootstocks.</title>
        <authorList>
            <person name="Palmer W."/>
            <person name="Jacygrad E."/>
            <person name="Sagayaradj S."/>
            <person name="Cavanaugh K."/>
            <person name="Han R."/>
            <person name="Bertier L."/>
            <person name="Beede B."/>
            <person name="Kafkas S."/>
            <person name="Golino D."/>
            <person name="Preece J."/>
            <person name="Michelmore R."/>
        </authorList>
    </citation>
    <scope>NUCLEOTIDE SEQUENCE [LARGE SCALE GENOMIC DNA]</scope>
</reference>
<gene>
    <name evidence="1" type="ORF">Pint_04226</name>
</gene>
<accession>A0ACC0Z9X6</accession>
<dbReference type="EMBL" id="CM047738">
    <property type="protein sequence ID" value="KAJ0047148.1"/>
    <property type="molecule type" value="Genomic_DNA"/>
</dbReference>
<evidence type="ECO:0000313" key="2">
    <source>
        <dbReference type="Proteomes" id="UP001163603"/>
    </source>
</evidence>
<keyword evidence="2" id="KW-1185">Reference proteome</keyword>
<protein>
    <submittedName>
        <fullName evidence="1">Uncharacterized protein</fullName>
    </submittedName>
</protein>
<sequence length="182" mass="20164">MNIDSQFSTDLSSYEAACTLYPDLQYFDNIIHERTSRVISLLSTGVEDRSLSFDSLKEVTGSLLDMNQEVAKVILECKKDIWNNQELFDLVKECFESSIQILDFCTVFENCLKRAQNNQLILSLPLSSLRKKGDYRMGLMRKAVVYVTEIAEKKKKACGAGFGGFGSQQGSAFGGVAGGTGK</sequence>
<dbReference type="Proteomes" id="UP001163603">
    <property type="component" value="Chromosome 3"/>
</dbReference>
<name>A0ACC0Z9X6_9ROSI</name>
<proteinExistence type="predicted"/>